<dbReference type="Gene3D" id="3.30.70.2530">
    <property type="match status" value="1"/>
</dbReference>
<accession>A0ABX6YFI7</accession>
<name>A0ABX6YFI7_9MICO</name>
<protein>
    <submittedName>
        <fullName evidence="3">FAD-binding protein</fullName>
    </submittedName>
</protein>
<dbReference type="InterPro" id="IPR016171">
    <property type="entry name" value="Vanillyl_alc_oxidase_C-sub2"/>
</dbReference>
<keyword evidence="4" id="KW-1185">Reference proteome</keyword>
<keyword evidence="1" id="KW-0560">Oxidoreductase</keyword>
<dbReference type="Pfam" id="PF04030">
    <property type="entry name" value="ALO"/>
    <property type="match status" value="1"/>
</dbReference>
<reference evidence="3 4" key="1">
    <citation type="submission" date="2020-12" db="EMBL/GenBank/DDBJ databases">
        <title>Microbacterium sp. HY060.</title>
        <authorList>
            <person name="Zhou J."/>
        </authorList>
    </citation>
    <scope>NUCLEOTIDE SEQUENCE [LARGE SCALE GENOMIC DNA]</scope>
    <source>
        <strain evidence="3 4">HY60</strain>
    </source>
</reference>
<gene>
    <name evidence="3" type="ORF">HCR76_12005</name>
</gene>
<dbReference type="PROSITE" id="PS51387">
    <property type="entry name" value="FAD_PCMH"/>
    <property type="match status" value="1"/>
</dbReference>
<dbReference type="RefSeq" id="WP_166990689.1">
    <property type="nucleotide sequence ID" value="NZ_CP061169.1"/>
</dbReference>
<dbReference type="Pfam" id="PF01565">
    <property type="entry name" value="FAD_binding_4"/>
    <property type="match status" value="1"/>
</dbReference>
<dbReference type="Proteomes" id="UP000662814">
    <property type="component" value="Chromosome"/>
</dbReference>
<dbReference type="Gene3D" id="3.30.465.10">
    <property type="match status" value="1"/>
</dbReference>
<evidence type="ECO:0000313" key="4">
    <source>
        <dbReference type="Proteomes" id="UP000662814"/>
    </source>
</evidence>
<dbReference type="PANTHER" id="PTHR43762">
    <property type="entry name" value="L-GULONOLACTONE OXIDASE"/>
    <property type="match status" value="1"/>
</dbReference>
<dbReference type="InterPro" id="IPR036318">
    <property type="entry name" value="FAD-bd_PCMH-like_sf"/>
</dbReference>
<dbReference type="InterPro" id="IPR016166">
    <property type="entry name" value="FAD-bd_PCMH"/>
</dbReference>
<dbReference type="InterPro" id="IPR010031">
    <property type="entry name" value="FAD_lactone_oxidase-like"/>
</dbReference>
<dbReference type="Gene3D" id="3.30.43.10">
    <property type="entry name" value="Uridine Diphospho-n-acetylenolpyruvylglucosamine Reductase, domain 2"/>
    <property type="match status" value="1"/>
</dbReference>
<dbReference type="InterPro" id="IPR016167">
    <property type="entry name" value="FAD-bd_PCMH_sub1"/>
</dbReference>
<dbReference type="SUPFAM" id="SSF56176">
    <property type="entry name" value="FAD-binding/transporter-associated domain-like"/>
    <property type="match status" value="1"/>
</dbReference>
<feature type="domain" description="FAD-binding PCMH-type" evidence="2">
    <location>
        <begin position="13"/>
        <end position="177"/>
    </location>
</feature>
<dbReference type="EMBL" id="CP061169">
    <property type="protein sequence ID" value="QPZ37551.1"/>
    <property type="molecule type" value="Genomic_DNA"/>
</dbReference>
<evidence type="ECO:0000313" key="3">
    <source>
        <dbReference type="EMBL" id="QPZ37551.1"/>
    </source>
</evidence>
<evidence type="ECO:0000259" key="2">
    <source>
        <dbReference type="PROSITE" id="PS51387"/>
    </source>
</evidence>
<dbReference type="PIRSF" id="PIRSF000136">
    <property type="entry name" value="LGO_GLO"/>
    <property type="match status" value="1"/>
</dbReference>
<sequence>MTLDVGRNWAGNLAYGAERIVAPATVSEVQEALSGASQVRAVGSRHSFNTIADTQGVLLATSRLDSASVIDEVSRTVTVGAGTRYGELGAELQRAGWALSNLASLPHISVAGAIATGTHGSGDRVPALAAAVAGLEFVTAAGEIVTLRRGDDDFAAAVVSLGALGIVTSVTLDIEPTFEVSQHVYEKLSLERVLTDFDEVTSMGYSVSMFTTWRDPDTLDQVWVKRRTDADAPAPAGVLGARPATVARHPLPGISAEFCTAQLGEPGAWIDRLPHFRLDFTPSNGDELQTEYLVPRTRIAEALNVMRELAPIVAPLLQVNEIRTIPADELWLSPAYGHDVVGLHLTWLPAQAEVEALLADLEERLLPLGARPHWGKLFVADAEALHAAYPKLAEFRDVADRYDPNGVFRNDFLTRAFGDV</sequence>
<dbReference type="InterPro" id="IPR006094">
    <property type="entry name" value="Oxid_FAD_bind_N"/>
</dbReference>
<dbReference type="InterPro" id="IPR007173">
    <property type="entry name" value="ALO_C"/>
</dbReference>
<evidence type="ECO:0000256" key="1">
    <source>
        <dbReference type="ARBA" id="ARBA00023002"/>
    </source>
</evidence>
<dbReference type="InterPro" id="IPR016169">
    <property type="entry name" value="FAD-bd_PCMH_sub2"/>
</dbReference>
<proteinExistence type="predicted"/>
<dbReference type="Gene3D" id="3.30.70.2520">
    <property type="match status" value="1"/>
</dbReference>
<organism evidence="3 4">
    <name type="scientific">Paramicrobacterium chengjingii</name>
    <dbReference type="NCBI Taxonomy" id="2769067"/>
    <lineage>
        <taxon>Bacteria</taxon>
        <taxon>Bacillati</taxon>
        <taxon>Actinomycetota</taxon>
        <taxon>Actinomycetes</taxon>
        <taxon>Micrococcales</taxon>
        <taxon>Microbacteriaceae</taxon>
        <taxon>Paramicrobacterium</taxon>
    </lineage>
</organism>
<dbReference type="PANTHER" id="PTHR43762:SF1">
    <property type="entry name" value="D-ARABINONO-1,4-LACTONE OXIDASE"/>
    <property type="match status" value="1"/>
</dbReference>
<dbReference type="Gene3D" id="1.10.45.10">
    <property type="entry name" value="Vanillyl-alcohol Oxidase, Chain A, domain 4"/>
    <property type="match status" value="1"/>
</dbReference>